<dbReference type="AlphaFoldDB" id="A0AAV7N6K9"/>
<dbReference type="EMBL" id="JANPWB010000013">
    <property type="protein sequence ID" value="KAJ1110329.1"/>
    <property type="molecule type" value="Genomic_DNA"/>
</dbReference>
<dbReference type="Proteomes" id="UP001066276">
    <property type="component" value="Chromosome 9"/>
</dbReference>
<evidence type="ECO:0000313" key="2">
    <source>
        <dbReference type="Proteomes" id="UP001066276"/>
    </source>
</evidence>
<organism evidence="1 2">
    <name type="scientific">Pleurodeles waltl</name>
    <name type="common">Iberian ribbed newt</name>
    <dbReference type="NCBI Taxonomy" id="8319"/>
    <lineage>
        <taxon>Eukaryota</taxon>
        <taxon>Metazoa</taxon>
        <taxon>Chordata</taxon>
        <taxon>Craniata</taxon>
        <taxon>Vertebrata</taxon>
        <taxon>Euteleostomi</taxon>
        <taxon>Amphibia</taxon>
        <taxon>Batrachia</taxon>
        <taxon>Caudata</taxon>
        <taxon>Salamandroidea</taxon>
        <taxon>Salamandridae</taxon>
        <taxon>Pleurodelinae</taxon>
        <taxon>Pleurodeles</taxon>
    </lineage>
</organism>
<keyword evidence="2" id="KW-1185">Reference proteome</keyword>
<comment type="caution">
    <text evidence="1">The sequence shown here is derived from an EMBL/GenBank/DDBJ whole genome shotgun (WGS) entry which is preliminary data.</text>
</comment>
<sequence>MRSLMPVQRCARSSEDYMSHGACVSCTEARQPCPPGGMLSGQVKTTVASYVNAGPWSQGLVITSALFTASHPFPKLRARVQKSQ</sequence>
<evidence type="ECO:0000313" key="1">
    <source>
        <dbReference type="EMBL" id="KAJ1110329.1"/>
    </source>
</evidence>
<name>A0AAV7N6K9_PLEWA</name>
<proteinExistence type="predicted"/>
<reference evidence="1" key="1">
    <citation type="journal article" date="2022" name="bioRxiv">
        <title>Sequencing and chromosome-scale assembly of the giantPleurodeles waltlgenome.</title>
        <authorList>
            <person name="Brown T."/>
            <person name="Elewa A."/>
            <person name="Iarovenko S."/>
            <person name="Subramanian E."/>
            <person name="Araus A.J."/>
            <person name="Petzold A."/>
            <person name="Susuki M."/>
            <person name="Suzuki K.-i.T."/>
            <person name="Hayashi T."/>
            <person name="Toyoda A."/>
            <person name="Oliveira C."/>
            <person name="Osipova E."/>
            <person name="Leigh N.D."/>
            <person name="Simon A."/>
            <person name="Yun M.H."/>
        </authorList>
    </citation>
    <scope>NUCLEOTIDE SEQUENCE</scope>
    <source>
        <strain evidence="1">20211129_DDA</strain>
        <tissue evidence="1">Liver</tissue>
    </source>
</reference>
<protein>
    <submittedName>
        <fullName evidence="1">Uncharacterized protein</fullName>
    </submittedName>
</protein>
<gene>
    <name evidence="1" type="ORF">NDU88_007682</name>
</gene>
<accession>A0AAV7N6K9</accession>